<dbReference type="PROSITE" id="PS50833">
    <property type="entry name" value="BRIX"/>
    <property type="match status" value="1"/>
</dbReference>
<dbReference type="OrthoDB" id="10253204at2759"/>
<sequence length="801" mass="84437">MVQIRRQARERREYIYRKAQEAQERQTYERKQQLKDALASGKPLPTELRKDAAELGKVMAMDESQAEPTTHIDDEYSRAGIMDPKIVITTSRDPSSKLLQFAKEMRLVFPNSTRINRGNYVVKELAEACRANDVTDLIVLHEHRGVPGGCGAGGRTSLTDCRRSDCVALSARPYGVLFAAQSVPASNIRGVQLEAGPESDGRAAVLVPGGQGRGDAGDDVCEREGLYFVQVGGWVERAKLTCGRHHVFAKTGHKEVQLAEVGPRFEMKHAAGDAGADDGGAGVGVGAVYADVGQAQAAVVNVNVIGFGREIWGAVQKRLLSCVARGAGDIEPLSRVACVWSCLWKHRGFIDGREPGVSIRSAPFGLEIGSVRAALAIPYLLGRRFGAILAVHGPGMSLDTPLVRANDDHRPNSVAATSQTPSTYPQSAPVSTGPPPNMVTSPRSKRPRPPDLHTGSGSGLPATAPVSGGPASAGFTPASATGGDDVFHQEDGEDGEDDDEDEAPGRKGSEKKAGRRKIKIEFIQDKSRRHITFSKRKAGIMKKAYELSTLTGTQVLLLVVSETGLVYTFTTAKLQPLVTQPEGKNLIQACLNAPNGTLPGGAPSGPGMPPPPPSRARPQAMPLGMPGNTSPNNDADGEDDGEGSGDSPSMESAKGRRRRRTNSSSGAVPGGNMSKAIGSPSESMPSTSPTLSMQQAHGGVSGGAPYGSHPTHSPTLPSHHHHGQHHMDQPGMYGYGREGGASANPMMPGYHHGQYSGLNAGGMASGLGAGSVAGGPIGQGGSQAPQQQSQMWMQQGNMQRR</sequence>
<dbReference type="GO" id="GO:0042134">
    <property type="term" value="F:rRNA primary transcript binding"/>
    <property type="evidence" value="ECO:0007669"/>
    <property type="project" value="InterPro"/>
</dbReference>
<proteinExistence type="predicted"/>
<feature type="compositionally biased region" description="Acidic residues" evidence="7">
    <location>
        <begin position="491"/>
        <end position="502"/>
    </location>
</feature>
<feature type="compositionally biased region" description="Low complexity" evidence="7">
    <location>
        <begin position="708"/>
        <end position="717"/>
    </location>
</feature>
<feature type="compositionally biased region" description="Low complexity" evidence="7">
    <location>
        <begin position="679"/>
        <end position="693"/>
    </location>
</feature>
<protein>
    <recommendedName>
        <fullName evidence="6">U3 small nucleolar ribonucleoprotein protein IMP4</fullName>
    </recommendedName>
</protein>
<evidence type="ECO:0000256" key="2">
    <source>
        <dbReference type="ARBA" id="ARBA00023015"/>
    </source>
</evidence>
<dbReference type="SUPFAM" id="SSF55455">
    <property type="entry name" value="SRF-like"/>
    <property type="match status" value="1"/>
</dbReference>
<dbReference type="GO" id="GO:0045944">
    <property type="term" value="P:positive regulation of transcription by RNA polymerase II"/>
    <property type="evidence" value="ECO:0007669"/>
    <property type="project" value="InterPro"/>
</dbReference>
<feature type="region of interest" description="Disordered" evidence="7">
    <location>
        <begin position="401"/>
        <end position="514"/>
    </location>
</feature>
<dbReference type="GO" id="GO:0006364">
    <property type="term" value="P:rRNA processing"/>
    <property type="evidence" value="ECO:0007669"/>
    <property type="project" value="InterPro"/>
</dbReference>
<feature type="compositionally biased region" description="Basic and acidic residues" evidence="7">
    <location>
        <begin position="503"/>
        <end position="512"/>
    </location>
</feature>
<evidence type="ECO:0000256" key="5">
    <source>
        <dbReference type="ARBA" id="ARBA00023242"/>
    </source>
</evidence>
<dbReference type="Proteomes" id="UP000383932">
    <property type="component" value="Unassembled WGS sequence"/>
</dbReference>
<dbReference type="CDD" id="cd00266">
    <property type="entry name" value="MADS_SRF_like"/>
    <property type="match status" value="1"/>
</dbReference>
<dbReference type="PANTHER" id="PTHR22734">
    <property type="entry name" value="U3 SMALL NUCLEOLAR RIBONUCLEOPROTEIN PROTEIN IMP4"/>
    <property type="match status" value="1"/>
</dbReference>
<evidence type="ECO:0000256" key="4">
    <source>
        <dbReference type="ARBA" id="ARBA00023163"/>
    </source>
</evidence>
<dbReference type="PANTHER" id="PTHR22734:SF2">
    <property type="entry name" value="U3 SMALL NUCLEOLAR RIBONUCLEOPROTEIN PROTEIN IMP4"/>
    <property type="match status" value="1"/>
</dbReference>
<dbReference type="GO" id="GO:0046983">
    <property type="term" value="F:protein dimerization activity"/>
    <property type="evidence" value="ECO:0007669"/>
    <property type="project" value="InterPro"/>
</dbReference>
<dbReference type="GO" id="GO:0034457">
    <property type="term" value="C:Mpp10 complex"/>
    <property type="evidence" value="ECO:0007669"/>
    <property type="project" value="TreeGrafter"/>
</dbReference>
<dbReference type="EMBL" id="SSOP01000032">
    <property type="protein sequence ID" value="KAB5593692.1"/>
    <property type="molecule type" value="Genomic_DNA"/>
</dbReference>
<dbReference type="GO" id="GO:0032040">
    <property type="term" value="C:small-subunit processome"/>
    <property type="evidence" value="ECO:0007669"/>
    <property type="project" value="TreeGrafter"/>
</dbReference>
<evidence type="ECO:0000259" key="8">
    <source>
        <dbReference type="PROSITE" id="PS50066"/>
    </source>
</evidence>
<feature type="domain" description="Brix" evidence="9">
    <location>
        <begin position="84"/>
        <end position="278"/>
    </location>
</feature>
<dbReference type="AlphaFoldDB" id="A0A5N5QPK6"/>
<name>A0A5N5QPK6_9AGAM</name>
<evidence type="ECO:0000313" key="10">
    <source>
        <dbReference type="EMBL" id="KAB5593692.1"/>
    </source>
</evidence>
<dbReference type="FunFam" id="3.40.1810.10:FF:000002">
    <property type="entry name" value="Serum response factor b"/>
    <property type="match status" value="1"/>
</dbReference>
<dbReference type="GO" id="GO:0000981">
    <property type="term" value="F:DNA-binding transcription factor activity, RNA polymerase II-specific"/>
    <property type="evidence" value="ECO:0007669"/>
    <property type="project" value="InterPro"/>
</dbReference>
<keyword evidence="2" id="KW-0805">Transcription regulation</keyword>
<feature type="region of interest" description="Disordered" evidence="7">
    <location>
        <begin position="772"/>
        <end position="801"/>
    </location>
</feature>
<evidence type="ECO:0000256" key="1">
    <source>
        <dbReference type="ARBA" id="ARBA00004123"/>
    </source>
</evidence>
<gene>
    <name evidence="10" type="ORF">CTheo_2875</name>
</gene>
<dbReference type="SMART" id="SM00879">
    <property type="entry name" value="Brix"/>
    <property type="match status" value="1"/>
</dbReference>
<dbReference type="SUPFAM" id="SSF52954">
    <property type="entry name" value="Class II aaRS ABD-related"/>
    <property type="match status" value="1"/>
</dbReference>
<dbReference type="Gene3D" id="3.40.50.10480">
    <property type="entry name" value="Probable brix-domain ribosomal biogenesis protein"/>
    <property type="match status" value="1"/>
</dbReference>
<dbReference type="InterPro" id="IPR044281">
    <property type="entry name" value="IMP4/RPF1"/>
</dbReference>
<keyword evidence="11" id="KW-1185">Reference proteome</keyword>
<dbReference type="GO" id="GO:0000987">
    <property type="term" value="F:cis-regulatory region sequence-specific DNA binding"/>
    <property type="evidence" value="ECO:0007669"/>
    <property type="project" value="InterPro"/>
</dbReference>
<dbReference type="GO" id="GO:0030515">
    <property type="term" value="F:snoRNA binding"/>
    <property type="evidence" value="ECO:0007669"/>
    <property type="project" value="TreeGrafter"/>
</dbReference>
<feature type="compositionally biased region" description="Low complexity" evidence="7">
    <location>
        <begin position="782"/>
        <end position="801"/>
    </location>
</feature>
<dbReference type="InterPro" id="IPR007109">
    <property type="entry name" value="Brix"/>
</dbReference>
<comment type="caution">
    <text evidence="10">The sequence shown here is derived from an EMBL/GenBank/DDBJ whole genome shotgun (WGS) entry which is preliminary data.</text>
</comment>
<dbReference type="PRINTS" id="PR00404">
    <property type="entry name" value="MADSDOMAIN"/>
</dbReference>
<dbReference type="InterPro" id="IPR033897">
    <property type="entry name" value="SRF-like_MADS-box"/>
</dbReference>
<evidence type="ECO:0000256" key="6">
    <source>
        <dbReference type="ARBA" id="ARBA00040513"/>
    </source>
</evidence>
<organism evidence="10 11">
    <name type="scientific">Ceratobasidium theobromae</name>
    <dbReference type="NCBI Taxonomy" id="1582974"/>
    <lineage>
        <taxon>Eukaryota</taxon>
        <taxon>Fungi</taxon>
        <taxon>Dikarya</taxon>
        <taxon>Basidiomycota</taxon>
        <taxon>Agaricomycotina</taxon>
        <taxon>Agaricomycetes</taxon>
        <taxon>Cantharellales</taxon>
        <taxon>Ceratobasidiaceae</taxon>
        <taxon>Ceratobasidium</taxon>
    </lineage>
</organism>
<reference evidence="10 11" key="1">
    <citation type="journal article" date="2019" name="Fungal Biol. Biotechnol.">
        <title>Draft genome sequence of fastidious pathogen Ceratobasidium theobromae, which causes vascular-streak dieback in Theobroma cacao.</title>
        <authorList>
            <person name="Ali S.S."/>
            <person name="Asman A."/>
            <person name="Shao J."/>
            <person name="Firmansyah A.P."/>
            <person name="Susilo A.W."/>
            <person name="Rosmana A."/>
            <person name="McMahon P."/>
            <person name="Junaid M."/>
            <person name="Guest D."/>
            <person name="Kheng T.Y."/>
            <person name="Meinhardt L.W."/>
            <person name="Bailey B.A."/>
        </authorList>
    </citation>
    <scope>NUCLEOTIDE SEQUENCE [LARGE SCALE GENOMIC DNA]</scope>
    <source>
        <strain evidence="10 11">CT2</strain>
    </source>
</reference>
<dbReference type="PROSITE" id="PS50066">
    <property type="entry name" value="MADS_BOX_2"/>
    <property type="match status" value="1"/>
</dbReference>
<dbReference type="Pfam" id="PF00319">
    <property type="entry name" value="SRF-TF"/>
    <property type="match status" value="1"/>
</dbReference>
<keyword evidence="3" id="KW-0238">DNA-binding</keyword>
<accession>A0A5N5QPK6</accession>
<evidence type="ECO:0000259" key="9">
    <source>
        <dbReference type="PROSITE" id="PS50833"/>
    </source>
</evidence>
<comment type="subcellular location">
    <subcellularLocation>
        <location evidence="1">Nucleus</location>
    </subcellularLocation>
</comment>
<keyword evidence="5" id="KW-0539">Nucleus</keyword>
<keyword evidence="4" id="KW-0804">Transcription</keyword>
<feature type="compositionally biased region" description="Gly residues" evidence="7">
    <location>
        <begin position="772"/>
        <end position="781"/>
    </location>
</feature>
<dbReference type="InterPro" id="IPR002100">
    <property type="entry name" value="TF_MADSbox"/>
</dbReference>
<feature type="region of interest" description="Disordered" evidence="7">
    <location>
        <begin position="591"/>
        <end position="747"/>
    </location>
</feature>
<feature type="compositionally biased region" description="Polar residues" evidence="7">
    <location>
        <begin position="414"/>
        <end position="430"/>
    </location>
</feature>
<feature type="compositionally biased region" description="Pro residues" evidence="7">
    <location>
        <begin position="606"/>
        <end position="615"/>
    </location>
</feature>
<dbReference type="Gene3D" id="3.40.1810.10">
    <property type="entry name" value="Transcription factor, MADS-box"/>
    <property type="match status" value="1"/>
</dbReference>
<dbReference type="PROSITE" id="PS00350">
    <property type="entry name" value="MADS_BOX_1"/>
    <property type="match status" value="1"/>
</dbReference>
<feature type="domain" description="MADS-box" evidence="8">
    <location>
        <begin position="513"/>
        <end position="573"/>
    </location>
</feature>
<evidence type="ECO:0000313" key="11">
    <source>
        <dbReference type="Proteomes" id="UP000383932"/>
    </source>
</evidence>
<dbReference type="SMART" id="SM00432">
    <property type="entry name" value="MADS"/>
    <property type="match status" value="1"/>
</dbReference>
<dbReference type="InterPro" id="IPR036879">
    <property type="entry name" value="TF_MADSbox_sf"/>
</dbReference>
<evidence type="ECO:0000256" key="3">
    <source>
        <dbReference type="ARBA" id="ARBA00023125"/>
    </source>
</evidence>
<evidence type="ECO:0000256" key="7">
    <source>
        <dbReference type="SAM" id="MobiDB-lite"/>
    </source>
</evidence>